<feature type="coiled-coil region" evidence="1">
    <location>
        <begin position="132"/>
        <end position="213"/>
    </location>
</feature>
<reference evidence="4" key="3">
    <citation type="submission" date="2015-06" db="UniProtKB">
        <authorList>
            <consortium name="EnsemblProtists"/>
        </authorList>
    </citation>
    <scope>IDENTIFICATION</scope>
</reference>
<organism evidence="3">
    <name type="scientific">Guillardia theta (strain CCMP2712)</name>
    <name type="common">Cryptophyte</name>
    <dbReference type="NCBI Taxonomy" id="905079"/>
    <lineage>
        <taxon>Eukaryota</taxon>
        <taxon>Cryptophyceae</taxon>
        <taxon>Pyrenomonadales</taxon>
        <taxon>Geminigeraceae</taxon>
        <taxon>Guillardia</taxon>
    </lineage>
</organism>
<accession>L1JUC0</accession>
<dbReference type="RefSeq" id="XP_005838668.1">
    <property type="nucleotide sequence ID" value="XM_005838611.1"/>
</dbReference>
<evidence type="ECO:0008006" key="6">
    <source>
        <dbReference type="Google" id="ProtNLM"/>
    </source>
</evidence>
<dbReference type="PaxDb" id="55529-EKX51688"/>
<keyword evidence="1" id="KW-0175">Coiled coil</keyword>
<dbReference type="Proteomes" id="UP000011087">
    <property type="component" value="Unassembled WGS sequence"/>
</dbReference>
<keyword evidence="2" id="KW-0732">Signal</keyword>
<reference evidence="5" key="2">
    <citation type="submission" date="2012-11" db="EMBL/GenBank/DDBJ databases">
        <authorList>
            <person name="Kuo A."/>
            <person name="Curtis B.A."/>
            <person name="Tanifuji G."/>
            <person name="Burki F."/>
            <person name="Gruber A."/>
            <person name="Irimia M."/>
            <person name="Maruyama S."/>
            <person name="Arias M.C."/>
            <person name="Ball S.G."/>
            <person name="Gile G.H."/>
            <person name="Hirakawa Y."/>
            <person name="Hopkins J.F."/>
            <person name="Rensing S.A."/>
            <person name="Schmutz J."/>
            <person name="Symeonidi A."/>
            <person name="Elias M."/>
            <person name="Eveleigh R.J."/>
            <person name="Herman E.K."/>
            <person name="Klute M.J."/>
            <person name="Nakayama T."/>
            <person name="Obornik M."/>
            <person name="Reyes-Prieto A."/>
            <person name="Armbrust E.V."/>
            <person name="Aves S.J."/>
            <person name="Beiko R.G."/>
            <person name="Coutinho P."/>
            <person name="Dacks J.B."/>
            <person name="Durnford D.G."/>
            <person name="Fast N.M."/>
            <person name="Green B.R."/>
            <person name="Grisdale C."/>
            <person name="Hempe F."/>
            <person name="Henrissat B."/>
            <person name="Hoppner M.P."/>
            <person name="Ishida K.-I."/>
            <person name="Kim E."/>
            <person name="Koreny L."/>
            <person name="Kroth P.G."/>
            <person name="Liu Y."/>
            <person name="Malik S.-B."/>
            <person name="Maier U.G."/>
            <person name="McRose D."/>
            <person name="Mock T."/>
            <person name="Neilson J.A."/>
            <person name="Onodera N.T."/>
            <person name="Poole A.M."/>
            <person name="Pritham E.J."/>
            <person name="Richards T.A."/>
            <person name="Rocap G."/>
            <person name="Roy S.W."/>
            <person name="Sarai C."/>
            <person name="Schaack S."/>
            <person name="Shirato S."/>
            <person name="Slamovits C.H."/>
            <person name="Spencer D.F."/>
            <person name="Suzuki S."/>
            <person name="Worden A.Z."/>
            <person name="Zauner S."/>
            <person name="Barry K."/>
            <person name="Bell C."/>
            <person name="Bharti A.K."/>
            <person name="Crow J.A."/>
            <person name="Grimwood J."/>
            <person name="Kramer R."/>
            <person name="Lindquist E."/>
            <person name="Lucas S."/>
            <person name="Salamov A."/>
            <person name="McFadden G.I."/>
            <person name="Lane C.E."/>
            <person name="Keeling P.J."/>
            <person name="Gray M.W."/>
            <person name="Grigoriev I.V."/>
            <person name="Archibald J.M."/>
        </authorList>
    </citation>
    <scope>NUCLEOTIDE SEQUENCE</scope>
    <source>
        <strain evidence="5">CCMP2712</strain>
    </source>
</reference>
<protein>
    <recommendedName>
        <fullName evidence="6">Crinkler (CRN) family protein</fullName>
    </recommendedName>
</protein>
<dbReference type="EnsemblProtists" id="EKX51688">
    <property type="protein sequence ID" value="EKX51688"/>
    <property type="gene ID" value="GUITHDRAFT_102953"/>
</dbReference>
<dbReference type="KEGG" id="gtt:GUITHDRAFT_102953"/>
<dbReference type="PANTHER" id="PTHR33129:SF1">
    <property type="entry name" value="ATP-BINDING PROTEIN"/>
    <property type="match status" value="1"/>
</dbReference>
<dbReference type="PANTHER" id="PTHR33129">
    <property type="entry name" value="PROTEIN KINASE DOMAIN-CONTAINING PROTEIN-RELATED"/>
    <property type="match status" value="1"/>
</dbReference>
<evidence type="ECO:0000313" key="5">
    <source>
        <dbReference type="Proteomes" id="UP000011087"/>
    </source>
</evidence>
<evidence type="ECO:0000256" key="1">
    <source>
        <dbReference type="SAM" id="Coils"/>
    </source>
</evidence>
<dbReference type="InterPro" id="IPR052980">
    <property type="entry name" value="Crinkler_effector"/>
</dbReference>
<keyword evidence="5" id="KW-1185">Reference proteome</keyword>
<proteinExistence type="predicted"/>
<dbReference type="OrthoDB" id="19861at2759"/>
<dbReference type="EMBL" id="JH992975">
    <property type="protein sequence ID" value="EKX51688.1"/>
    <property type="molecule type" value="Genomic_DNA"/>
</dbReference>
<dbReference type="AlphaFoldDB" id="L1JUC0"/>
<sequence length="751" mass="85768">MSLVSPLGFLWLSSIIISSSEGLCCLQWTRFDREQSAVCQRSCLGIRGGNDGGDEKNASVQEGAPHMLSVYDIAIDAADKNGKKSRKQFTNAVMQGSSNILDLEILTKQDEGIEGVQSEIEGEQQEMKIEEIGDVQQEIKGVQQDIKVVQKEIKGVQKEITDVLRRMQDQNDQMLKEVHMQLVQQLVAYQQQLVAYQQQLVEDKKQLVAYQQRLLDREKLLLDKDKQVERLIPRPVQLRDSVSRPEGETELNVAIMGTNRTYASWHAKFLERALDYRMRRKGGHETLGNKLFIRECYFEMRRKIAEDFKLDPETLEGMDTNQGCHQVILTGTPGIGKSCFAYFLLLQLLRPGEEVVYQIGSEYWYFDGEAWNLFMDGSVAQRFLQMFRRWYICDLYKNQGSYSMSRTAKTIIISSPKYGMFKDIVNTGSAKRYFLPLWSDDEMSLFIMMQWGRIDSDEVMKIVEDWGNVPRNIVVKPLETLEQAVEGIESVSSLKRKMDAAVNEDLGMPSKLIHLSPSTDYRSFTARICSKKAETMIFEALVKRDWDHVVDFAFSSPNSGYESAAGVAFEHIAHEVLKGGGKYNLRRLEKDKGDRNGLKKLKLKRSQPYIEFASSIRDLEEWVIMPNAYCKPKALNFACMDGMSLSASGVLYMFQITRAGKHPIKVDSLLSILKALQVKNKFERVNFVFVVPSGHEEMPCWGRDQGLTSQGVKANQEQESQMRGVTQYIMMLSKEDAMRRPRGLSFAPQHT</sequence>
<feature type="chain" id="PRO_5008771922" description="Crinkler (CRN) family protein" evidence="2">
    <location>
        <begin position="23"/>
        <end position="751"/>
    </location>
</feature>
<evidence type="ECO:0000313" key="4">
    <source>
        <dbReference type="EnsemblProtists" id="EKX51688"/>
    </source>
</evidence>
<evidence type="ECO:0000313" key="3">
    <source>
        <dbReference type="EMBL" id="EKX51688.1"/>
    </source>
</evidence>
<evidence type="ECO:0000256" key="2">
    <source>
        <dbReference type="SAM" id="SignalP"/>
    </source>
</evidence>
<reference evidence="3 5" key="1">
    <citation type="journal article" date="2012" name="Nature">
        <title>Algal genomes reveal evolutionary mosaicism and the fate of nucleomorphs.</title>
        <authorList>
            <consortium name="DOE Joint Genome Institute"/>
            <person name="Curtis B.A."/>
            <person name="Tanifuji G."/>
            <person name="Burki F."/>
            <person name="Gruber A."/>
            <person name="Irimia M."/>
            <person name="Maruyama S."/>
            <person name="Arias M.C."/>
            <person name="Ball S.G."/>
            <person name="Gile G.H."/>
            <person name="Hirakawa Y."/>
            <person name="Hopkins J.F."/>
            <person name="Kuo A."/>
            <person name="Rensing S.A."/>
            <person name="Schmutz J."/>
            <person name="Symeonidi A."/>
            <person name="Elias M."/>
            <person name="Eveleigh R.J."/>
            <person name="Herman E.K."/>
            <person name="Klute M.J."/>
            <person name="Nakayama T."/>
            <person name="Obornik M."/>
            <person name="Reyes-Prieto A."/>
            <person name="Armbrust E.V."/>
            <person name="Aves S.J."/>
            <person name="Beiko R.G."/>
            <person name="Coutinho P."/>
            <person name="Dacks J.B."/>
            <person name="Durnford D.G."/>
            <person name="Fast N.M."/>
            <person name="Green B.R."/>
            <person name="Grisdale C.J."/>
            <person name="Hempel F."/>
            <person name="Henrissat B."/>
            <person name="Hoppner M.P."/>
            <person name="Ishida K."/>
            <person name="Kim E."/>
            <person name="Koreny L."/>
            <person name="Kroth P.G."/>
            <person name="Liu Y."/>
            <person name="Malik S.B."/>
            <person name="Maier U.G."/>
            <person name="McRose D."/>
            <person name="Mock T."/>
            <person name="Neilson J.A."/>
            <person name="Onodera N.T."/>
            <person name="Poole A.M."/>
            <person name="Pritham E.J."/>
            <person name="Richards T.A."/>
            <person name="Rocap G."/>
            <person name="Roy S.W."/>
            <person name="Sarai C."/>
            <person name="Schaack S."/>
            <person name="Shirato S."/>
            <person name="Slamovits C.H."/>
            <person name="Spencer D.F."/>
            <person name="Suzuki S."/>
            <person name="Worden A.Z."/>
            <person name="Zauner S."/>
            <person name="Barry K."/>
            <person name="Bell C."/>
            <person name="Bharti A.K."/>
            <person name="Crow J.A."/>
            <person name="Grimwood J."/>
            <person name="Kramer R."/>
            <person name="Lindquist E."/>
            <person name="Lucas S."/>
            <person name="Salamov A."/>
            <person name="McFadden G.I."/>
            <person name="Lane C.E."/>
            <person name="Keeling P.J."/>
            <person name="Gray M.W."/>
            <person name="Grigoriev I.V."/>
            <person name="Archibald J.M."/>
        </authorList>
    </citation>
    <scope>NUCLEOTIDE SEQUENCE</scope>
    <source>
        <strain evidence="3 5">CCMP2712</strain>
    </source>
</reference>
<dbReference type="eggNOG" id="ENOG502R5I5">
    <property type="taxonomic scope" value="Eukaryota"/>
</dbReference>
<dbReference type="GeneID" id="17308372"/>
<gene>
    <name evidence="3" type="ORF">GUITHDRAFT_102953</name>
</gene>
<feature type="signal peptide" evidence="2">
    <location>
        <begin position="1"/>
        <end position="22"/>
    </location>
</feature>
<name>L1JUC0_GUITC</name>
<dbReference type="HOGENOM" id="CLU_023275_0_0_1"/>